<evidence type="ECO:0000256" key="6">
    <source>
        <dbReference type="ARBA" id="ARBA00035197"/>
    </source>
</evidence>
<accession>A0A059VY75</accession>
<dbReference type="Proteomes" id="UP000288351">
    <property type="component" value="Unassembled WGS sequence"/>
</dbReference>
<dbReference type="AlphaFoldDB" id="A0A059VY75"/>
<dbReference type="GO" id="GO:0003735">
    <property type="term" value="F:structural constituent of ribosome"/>
    <property type="evidence" value="ECO:0007669"/>
    <property type="project" value="InterPro"/>
</dbReference>
<evidence type="ECO:0000256" key="2">
    <source>
        <dbReference type="ARBA" id="ARBA00022730"/>
    </source>
</evidence>
<proteinExistence type="inferred from homology"/>
<evidence type="ECO:0000256" key="5">
    <source>
        <dbReference type="ARBA" id="ARBA00023274"/>
    </source>
</evidence>
<gene>
    <name evidence="7 8" type="primary">rplR</name>
    <name evidence="8" type="ORF">SALB_04622</name>
</gene>
<evidence type="ECO:0000256" key="4">
    <source>
        <dbReference type="ARBA" id="ARBA00022980"/>
    </source>
</evidence>
<dbReference type="PANTHER" id="PTHR12899">
    <property type="entry name" value="39S RIBOSOMAL PROTEIN L18, MITOCHONDRIAL"/>
    <property type="match status" value="1"/>
</dbReference>
<dbReference type="CDD" id="cd00432">
    <property type="entry name" value="Ribosomal_L18_L5e"/>
    <property type="match status" value="1"/>
</dbReference>
<comment type="subunit">
    <text evidence="7">Part of the 50S ribosomal subunit; part of the 5S rRNA/L5/L18/L25 subcomplex. Contacts the 5S and 23S rRNAs.</text>
</comment>
<dbReference type="Gene3D" id="3.30.420.100">
    <property type="match status" value="1"/>
</dbReference>
<evidence type="ECO:0000256" key="1">
    <source>
        <dbReference type="ARBA" id="ARBA00007116"/>
    </source>
</evidence>
<dbReference type="PANTHER" id="PTHR12899:SF3">
    <property type="entry name" value="LARGE RIBOSOMAL SUBUNIT PROTEIN UL18M"/>
    <property type="match status" value="1"/>
</dbReference>
<dbReference type="NCBIfam" id="TIGR00060">
    <property type="entry name" value="L18_bact"/>
    <property type="match status" value="1"/>
</dbReference>
<comment type="caution">
    <text evidence="8">The sequence shown here is derived from an EMBL/GenBank/DDBJ whole genome shotgun (WGS) entry which is preliminary data.</text>
</comment>
<dbReference type="RefSeq" id="WP_016571064.1">
    <property type="nucleotide sequence ID" value="NZ_BHXC01000006.1"/>
</dbReference>
<dbReference type="InterPro" id="IPR057268">
    <property type="entry name" value="Ribosomal_L18"/>
</dbReference>
<dbReference type="STRING" id="68570.DC74_3808"/>
<keyword evidence="3 7" id="KW-0694">RNA-binding</keyword>
<dbReference type="eggNOG" id="COG0256">
    <property type="taxonomic scope" value="Bacteria"/>
</dbReference>
<sequence>MAYGVKIAKGNAYKRAAAKRRHIRIRKRISGTSERPRLVVTRSNRGIFAQVIDDVAGHTVASASTLDASIRGGEGDKSAQAQKVGALVAERAKAAGVEAVVFDRGGKQYAGRIAALADAAREAGLKF</sequence>
<keyword evidence="5 7" id="KW-0687">Ribonucleoprotein</keyword>
<dbReference type="GO" id="GO:0008097">
    <property type="term" value="F:5S rRNA binding"/>
    <property type="evidence" value="ECO:0007669"/>
    <property type="project" value="TreeGrafter"/>
</dbReference>
<comment type="similarity">
    <text evidence="1 7">Belongs to the universal ribosomal protein uL18 family.</text>
</comment>
<dbReference type="HAMAP" id="MF_01337_B">
    <property type="entry name" value="Ribosomal_uL18_B"/>
    <property type="match status" value="1"/>
</dbReference>
<dbReference type="InterPro" id="IPR005484">
    <property type="entry name" value="Ribosomal_uL18_bac/plant/anim"/>
</dbReference>
<dbReference type="SUPFAM" id="SSF53137">
    <property type="entry name" value="Translational machinery components"/>
    <property type="match status" value="1"/>
</dbReference>
<comment type="function">
    <text evidence="7">This is one of the proteins that bind and probably mediate the attachment of the 5S RNA into the large ribosomal subunit, where it forms part of the central protuberance.</text>
</comment>
<evidence type="ECO:0000313" key="9">
    <source>
        <dbReference type="Proteomes" id="UP000288351"/>
    </source>
</evidence>
<dbReference type="InterPro" id="IPR004389">
    <property type="entry name" value="Ribosomal_uL18_bac-type"/>
</dbReference>
<dbReference type="GO" id="GO:0022625">
    <property type="term" value="C:cytosolic large ribosomal subunit"/>
    <property type="evidence" value="ECO:0007669"/>
    <property type="project" value="TreeGrafter"/>
</dbReference>
<evidence type="ECO:0000256" key="7">
    <source>
        <dbReference type="HAMAP-Rule" id="MF_01337"/>
    </source>
</evidence>
<dbReference type="GO" id="GO:0006412">
    <property type="term" value="P:translation"/>
    <property type="evidence" value="ECO:0007669"/>
    <property type="project" value="UniProtKB-UniRule"/>
</dbReference>
<keyword evidence="4 7" id="KW-0689">Ribosomal protein</keyword>
<dbReference type="Pfam" id="PF00861">
    <property type="entry name" value="Ribosomal_L18p"/>
    <property type="match status" value="1"/>
</dbReference>
<name>A0A059VY75_STRNR</name>
<reference evidence="8 9" key="1">
    <citation type="journal article" date="2019" name="Microbiol. Resour. Announc.">
        <title>Draft Genome Sequence of the Most Traditional epsilon-Poly-l-Lysine Producer, Streptomyces albulus NBRC14147.</title>
        <authorList>
            <person name="Yamanaka K."/>
            <person name="Hamano Y."/>
        </authorList>
    </citation>
    <scope>NUCLEOTIDE SEQUENCE [LARGE SCALE GENOMIC DNA]</scope>
    <source>
        <strain evidence="8 9">NBRC 14147</strain>
    </source>
</reference>
<evidence type="ECO:0000313" key="8">
    <source>
        <dbReference type="EMBL" id="GCB91880.1"/>
    </source>
</evidence>
<evidence type="ECO:0000256" key="3">
    <source>
        <dbReference type="ARBA" id="ARBA00022884"/>
    </source>
</evidence>
<dbReference type="EMBL" id="BHXC01000006">
    <property type="protein sequence ID" value="GCB91880.1"/>
    <property type="molecule type" value="Genomic_DNA"/>
</dbReference>
<protein>
    <recommendedName>
        <fullName evidence="6 7">Large ribosomal subunit protein uL18</fullName>
    </recommendedName>
</protein>
<keyword evidence="2 7" id="KW-0699">rRNA-binding</keyword>
<dbReference type="FunFam" id="3.30.420.100:FF:000001">
    <property type="entry name" value="50S ribosomal protein L18"/>
    <property type="match status" value="1"/>
</dbReference>
<organism evidence="8 9">
    <name type="scientific">Streptomyces noursei</name>
    <name type="common">Streptomyces albulus</name>
    <dbReference type="NCBI Taxonomy" id="1971"/>
    <lineage>
        <taxon>Bacteria</taxon>
        <taxon>Bacillati</taxon>
        <taxon>Actinomycetota</taxon>
        <taxon>Actinomycetes</taxon>
        <taxon>Kitasatosporales</taxon>
        <taxon>Streptomycetaceae</taxon>
        <taxon>Streptomyces</taxon>
    </lineage>
</organism>